<dbReference type="InterPro" id="IPR036928">
    <property type="entry name" value="AS_sf"/>
</dbReference>
<sequence length="460" mass="48655">MIPTIAEAAREIAAKRLSPVELAQACLARVEAHQPALHAFIHLTAERALDDARAAEARQMAGTLRGPLDGIPIGHKDIYETAGIPTTGHSAQMQDHVPEHDAFTVARWREAGVALLGKLATHEFAFGGPSFDLPWPPARNPWDTERFTAGSSSGTGAAVASGMVLGGTGSDTGGSIRGPAALCGIAGIKPSYGLCSRTGVLPLAHTLDTTGPMAWTSEDCALLLEAMAGHDPADPSSASHPLPSFDLGQDLRARRVGVIRHFHESDHRVSDATLRGIEESLAIFRARGMEVVEVTLPPLQDFHAAGWVTLAAEAWAVHEPRMREKPMKYGEALRARLGMGALLTAGDYLQAQRKRREIIARTLAATEGVDLLVTAAVVGEAPRITDVGKFASIEKPGFTIPFNILGWPALSVCSGFGAGGLPVAVQIVGKPWQDGLVLAAGHAVESENGHRAKRPALLRD</sequence>
<dbReference type="PANTHER" id="PTHR11895:SF176">
    <property type="entry name" value="AMIDASE AMID-RELATED"/>
    <property type="match status" value="1"/>
</dbReference>
<dbReference type="GO" id="GO:0050567">
    <property type="term" value="F:glutaminyl-tRNA synthase (glutamine-hydrolyzing) activity"/>
    <property type="evidence" value="ECO:0007669"/>
    <property type="project" value="UniProtKB-EC"/>
</dbReference>
<feature type="domain" description="Amidase" evidence="1">
    <location>
        <begin position="21"/>
        <end position="438"/>
    </location>
</feature>
<dbReference type="EC" id="6.3.5.7" evidence="2"/>
<keyword evidence="2" id="KW-0808">Transferase</keyword>
<evidence type="ECO:0000313" key="2">
    <source>
        <dbReference type="EMBL" id="MBB3898809.1"/>
    </source>
</evidence>
<dbReference type="Pfam" id="PF01425">
    <property type="entry name" value="Amidase"/>
    <property type="match status" value="1"/>
</dbReference>
<evidence type="ECO:0000313" key="3">
    <source>
        <dbReference type="Proteomes" id="UP000553193"/>
    </source>
</evidence>
<dbReference type="Gene3D" id="3.90.1300.10">
    <property type="entry name" value="Amidase signature (AS) domain"/>
    <property type="match status" value="1"/>
</dbReference>
<dbReference type="GO" id="GO:0016740">
    <property type="term" value="F:transferase activity"/>
    <property type="evidence" value="ECO:0007669"/>
    <property type="project" value="UniProtKB-KW"/>
</dbReference>
<dbReference type="RefSeq" id="WP_184383964.1">
    <property type="nucleotide sequence ID" value="NZ_JACIDJ010000003.1"/>
</dbReference>
<keyword evidence="3" id="KW-1185">Reference proteome</keyword>
<proteinExistence type="predicted"/>
<dbReference type="AlphaFoldDB" id="A0A840AB79"/>
<evidence type="ECO:0000259" key="1">
    <source>
        <dbReference type="Pfam" id="PF01425"/>
    </source>
</evidence>
<name>A0A840AB79_9PROT</name>
<dbReference type="InterPro" id="IPR000120">
    <property type="entry name" value="Amidase"/>
</dbReference>
<dbReference type="InterPro" id="IPR023631">
    <property type="entry name" value="Amidase_dom"/>
</dbReference>
<dbReference type="SUPFAM" id="SSF75304">
    <property type="entry name" value="Amidase signature (AS) enzymes"/>
    <property type="match status" value="1"/>
</dbReference>
<gene>
    <name evidence="2" type="ORF">GGQ83_002252</name>
</gene>
<dbReference type="Proteomes" id="UP000553193">
    <property type="component" value="Unassembled WGS sequence"/>
</dbReference>
<accession>A0A840AB79</accession>
<keyword evidence="2" id="KW-0436">Ligase</keyword>
<dbReference type="EC" id="6.3.5.6" evidence="2"/>
<dbReference type="GO" id="GO:0050566">
    <property type="term" value="F:asparaginyl-tRNA synthase (glutamine-hydrolyzing) activity"/>
    <property type="evidence" value="ECO:0007669"/>
    <property type="project" value="UniProtKB-EC"/>
</dbReference>
<reference evidence="2 3" key="1">
    <citation type="submission" date="2020-08" db="EMBL/GenBank/DDBJ databases">
        <title>Genomic Encyclopedia of Type Strains, Phase IV (KMG-IV): sequencing the most valuable type-strain genomes for metagenomic binning, comparative biology and taxonomic classification.</title>
        <authorList>
            <person name="Goeker M."/>
        </authorList>
    </citation>
    <scope>NUCLEOTIDE SEQUENCE [LARGE SCALE GENOMIC DNA]</scope>
    <source>
        <strain evidence="2 3">DSM 19979</strain>
    </source>
</reference>
<organism evidence="2 3">
    <name type="scientific">Roseococcus suduntuyensis</name>
    <dbReference type="NCBI Taxonomy" id="455361"/>
    <lineage>
        <taxon>Bacteria</taxon>
        <taxon>Pseudomonadati</taxon>
        <taxon>Pseudomonadota</taxon>
        <taxon>Alphaproteobacteria</taxon>
        <taxon>Acetobacterales</taxon>
        <taxon>Roseomonadaceae</taxon>
        <taxon>Roseococcus</taxon>
    </lineage>
</organism>
<dbReference type="EMBL" id="JACIDJ010000003">
    <property type="protein sequence ID" value="MBB3898809.1"/>
    <property type="molecule type" value="Genomic_DNA"/>
</dbReference>
<dbReference type="PANTHER" id="PTHR11895">
    <property type="entry name" value="TRANSAMIDASE"/>
    <property type="match status" value="1"/>
</dbReference>
<comment type="caution">
    <text evidence="2">The sequence shown here is derived from an EMBL/GenBank/DDBJ whole genome shotgun (WGS) entry which is preliminary data.</text>
</comment>
<protein>
    <submittedName>
        <fullName evidence="2">Aspartyl-tRNA(Asn)/glutamyl-tRNA(Gln) amidotransferase subunit A</fullName>
        <ecNumber evidence="2">6.3.5.6</ecNumber>
        <ecNumber evidence="2">6.3.5.7</ecNumber>
    </submittedName>
</protein>